<proteinExistence type="predicted"/>
<dbReference type="InterPro" id="IPR012337">
    <property type="entry name" value="RNaseH-like_sf"/>
</dbReference>
<evidence type="ECO:0000313" key="2">
    <source>
        <dbReference type="EMBL" id="KAF0745937.1"/>
    </source>
</evidence>
<evidence type="ECO:0000259" key="1">
    <source>
        <dbReference type="Pfam" id="PF14291"/>
    </source>
</evidence>
<dbReference type="EMBL" id="VUJU01007391">
    <property type="protein sequence ID" value="KAF0745937.1"/>
    <property type="molecule type" value="Genomic_DNA"/>
</dbReference>
<gene>
    <name evidence="2" type="ORF">FWK35_00017501</name>
</gene>
<dbReference type="Proteomes" id="UP000478052">
    <property type="component" value="Unassembled WGS sequence"/>
</dbReference>
<evidence type="ECO:0000313" key="3">
    <source>
        <dbReference type="Proteomes" id="UP000478052"/>
    </source>
</evidence>
<dbReference type="InterPro" id="IPR025398">
    <property type="entry name" value="DUF4371"/>
</dbReference>
<dbReference type="PANTHER" id="PTHR45749:SF21">
    <property type="entry name" value="DUF4371 DOMAIN-CONTAINING PROTEIN"/>
    <property type="match status" value="1"/>
</dbReference>
<organism evidence="2 3">
    <name type="scientific">Aphis craccivora</name>
    <name type="common">Cowpea aphid</name>
    <dbReference type="NCBI Taxonomy" id="307492"/>
    <lineage>
        <taxon>Eukaryota</taxon>
        <taxon>Metazoa</taxon>
        <taxon>Ecdysozoa</taxon>
        <taxon>Arthropoda</taxon>
        <taxon>Hexapoda</taxon>
        <taxon>Insecta</taxon>
        <taxon>Pterygota</taxon>
        <taxon>Neoptera</taxon>
        <taxon>Paraneoptera</taxon>
        <taxon>Hemiptera</taxon>
        <taxon>Sternorrhyncha</taxon>
        <taxon>Aphidomorpha</taxon>
        <taxon>Aphidoidea</taxon>
        <taxon>Aphididae</taxon>
        <taxon>Aphidini</taxon>
        <taxon>Aphis</taxon>
        <taxon>Aphis</taxon>
    </lineage>
</organism>
<accession>A0A6G0XZ51</accession>
<dbReference type="AlphaFoldDB" id="A0A6G0XZ51"/>
<comment type="caution">
    <text evidence="2">The sequence shown here is derived from an EMBL/GenBank/DDBJ whole genome shotgun (WGS) entry which is preliminary data.</text>
</comment>
<dbReference type="OrthoDB" id="6602453at2759"/>
<reference evidence="2 3" key="1">
    <citation type="submission" date="2019-08" db="EMBL/GenBank/DDBJ databases">
        <title>Whole genome of Aphis craccivora.</title>
        <authorList>
            <person name="Voronova N.V."/>
            <person name="Shulinski R.S."/>
            <person name="Bandarenka Y.V."/>
            <person name="Zhorov D.G."/>
            <person name="Warner D."/>
        </authorList>
    </citation>
    <scope>NUCLEOTIDE SEQUENCE [LARGE SCALE GENOMIC DNA]</scope>
    <source>
        <strain evidence="2">180601</strain>
        <tissue evidence="2">Whole Body</tissue>
    </source>
</reference>
<dbReference type="PANTHER" id="PTHR45749">
    <property type="match status" value="1"/>
</dbReference>
<feature type="domain" description="DUF4371" evidence="1">
    <location>
        <begin position="239"/>
        <end position="401"/>
    </location>
</feature>
<name>A0A6G0XZ51_APHCR</name>
<keyword evidence="3" id="KW-1185">Reference proteome</keyword>
<dbReference type="Pfam" id="PF14291">
    <property type="entry name" value="DUF4371"/>
    <property type="match status" value="1"/>
</dbReference>
<sequence length="559" mass="63036">MDFKFKTEIISIFNNSNNSKKQKLDDVSSNDSILISDISSSNNTALNALMTNTLNSTNVSSVNQYDLPDTLHSLIAKDTHILDNESQVSQQQHLHDIANFVVDHALKYSEIVNSLKFAWCPSPNYIFPQQIEGKGKNQRNRKFQYKYLDLFPWLAYSKIKNGAFCKWCVVFAFSGGGKLVTHPMTKYKDAMKDFQKHATKDYHLLAGQRVRVTDFLNNYNSGGKKILIPIIKSILFCAQNNLPLRGHRESGTLKCVDVPTKIMFIIIESGDKNFESHFDTAAKNCTMISPSIQNEIIESIGDVIKNKVVNRVQIPKYFSILCDETTATSTIDQMTIFIRYVDSSTFTIREDFLGFVEMASTTGTAIKDAIKTEIEKVGLSFDFLRGQGYDGGSNMSGKNNGVQALILQEQPLAFYTHCFTKRTDKLKYFIDTGLSNDSSTTNKKTKLKKLCEIRWINRHDSLISFKELYIYTVATLNNLEYHDSNLETSSKASLYVSAITKNDFLISLEVAVTCFSYTLQLSQVLQSKQQDLSKALTNITASFKDIMNSVTELALKVGV</sequence>
<protein>
    <submittedName>
        <fullName evidence="2">Zinc finger MYM-type protein 1-like</fullName>
    </submittedName>
</protein>
<dbReference type="SUPFAM" id="SSF53098">
    <property type="entry name" value="Ribonuclease H-like"/>
    <property type="match status" value="1"/>
</dbReference>